<feature type="region of interest" description="Disordered" evidence="1">
    <location>
        <begin position="1"/>
        <end position="87"/>
    </location>
</feature>
<sequence length="253" mass="27884">MSKGAEASTRLWMNRRQDAAPPTIPEGGMPEDDTSFAMDRYEDDHHQPKMLGGGRKSGKKRSSSRGRLNETSRQLSRFSLTSQASSFSQLERADLSSTYRPPPPQTDCCACLGAAVRWCFGVDPSGREMLNRRDRRLVAQHEKLGPLGEGLLVAPPPPKLEHSITDRVRDQVIGEGVYEIQRQRSDRTSFINPGMNGNTLGATRSPPGHGGPDAAMDHTDIVSLRLKLDPTRKVTSKYRWTGIRLGKGGYASV</sequence>
<feature type="compositionally biased region" description="Polar residues" evidence="1">
    <location>
        <begin position="69"/>
        <end position="87"/>
    </location>
</feature>
<gene>
    <name evidence="2" type="ORF">FOL46_003116</name>
</gene>
<proteinExistence type="predicted"/>
<name>A0A7J6M5L5_PEROL</name>
<reference evidence="2 3" key="1">
    <citation type="submission" date="2020-04" db="EMBL/GenBank/DDBJ databases">
        <title>Perkinsus olseni comparative genomics.</title>
        <authorList>
            <person name="Bogema D.R."/>
        </authorList>
    </citation>
    <scope>NUCLEOTIDE SEQUENCE [LARGE SCALE GENOMIC DNA]</scope>
    <source>
        <strain evidence="2">ATCC PRA-31</strain>
    </source>
</reference>
<evidence type="ECO:0000313" key="3">
    <source>
        <dbReference type="Proteomes" id="UP000572268"/>
    </source>
</evidence>
<dbReference type="EMBL" id="JABANN010000207">
    <property type="protein sequence ID" value="KAF4666351.1"/>
    <property type="molecule type" value="Genomic_DNA"/>
</dbReference>
<evidence type="ECO:0000256" key="1">
    <source>
        <dbReference type="SAM" id="MobiDB-lite"/>
    </source>
</evidence>
<protein>
    <submittedName>
        <fullName evidence="2">Uncharacterized protein</fullName>
    </submittedName>
</protein>
<organism evidence="2 3">
    <name type="scientific">Perkinsus olseni</name>
    <name type="common">Perkinsus atlanticus</name>
    <dbReference type="NCBI Taxonomy" id="32597"/>
    <lineage>
        <taxon>Eukaryota</taxon>
        <taxon>Sar</taxon>
        <taxon>Alveolata</taxon>
        <taxon>Perkinsozoa</taxon>
        <taxon>Perkinsea</taxon>
        <taxon>Perkinsida</taxon>
        <taxon>Perkinsidae</taxon>
        <taxon>Perkinsus</taxon>
    </lineage>
</organism>
<comment type="caution">
    <text evidence="2">The sequence shown here is derived from an EMBL/GenBank/DDBJ whole genome shotgun (WGS) entry which is preliminary data.</text>
</comment>
<dbReference type="Proteomes" id="UP000572268">
    <property type="component" value="Unassembled WGS sequence"/>
</dbReference>
<evidence type="ECO:0000313" key="2">
    <source>
        <dbReference type="EMBL" id="KAF4666351.1"/>
    </source>
</evidence>
<accession>A0A7J6M5L5</accession>
<dbReference type="AlphaFoldDB" id="A0A7J6M5L5"/>